<sequence length="50" mass="5200">MDTAKMLRQVALLTGVNGEAKDCIGTLIVNESMQCIAFAVRVAVCCIAGA</sequence>
<dbReference type="HOGENOM" id="CLU_3124317_0_0_6"/>
<evidence type="ECO:0000313" key="2">
    <source>
        <dbReference type="Proteomes" id="UP000001698"/>
    </source>
</evidence>
<dbReference type="AlphaFoldDB" id="B2I9W2"/>
<dbReference type="KEGG" id="xfn:XfasM23_2081"/>
<accession>B2I9W2</accession>
<reference evidence="1 2" key="1">
    <citation type="journal article" date="2010" name="J. Bacteriol.">
        <title>Whole genome sequences of two Xylella fastidiosa strains (M12 and M23) causing almond leaf scorch disease in California.</title>
        <authorList>
            <person name="Chen J."/>
            <person name="Xie G."/>
            <person name="Han S."/>
            <person name="Chertkov O."/>
            <person name="Sims D."/>
            <person name="Civerolo E.L."/>
        </authorList>
    </citation>
    <scope>NUCLEOTIDE SEQUENCE [LARGE SCALE GENOMIC DNA]</scope>
    <source>
        <strain evidence="1 2">M23</strain>
    </source>
</reference>
<protein>
    <submittedName>
        <fullName evidence="1">Uncharacterized protein</fullName>
    </submittedName>
</protein>
<proteinExistence type="predicted"/>
<gene>
    <name evidence="1" type="ordered locus">XfasM23_2081</name>
</gene>
<organism evidence="1 2">
    <name type="scientific">Xylella fastidiosa (strain M23)</name>
    <dbReference type="NCBI Taxonomy" id="405441"/>
    <lineage>
        <taxon>Bacteria</taxon>
        <taxon>Pseudomonadati</taxon>
        <taxon>Pseudomonadota</taxon>
        <taxon>Gammaproteobacteria</taxon>
        <taxon>Lysobacterales</taxon>
        <taxon>Lysobacteraceae</taxon>
        <taxon>Xylella</taxon>
    </lineage>
</organism>
<name>B2I9W2_XYLF2</name>
<dbReference type="Proteomes" id="UP000001698">
    <property type="component" value="Chromosome"/>
</dbReference>
<dbReference type="EMBL" id="CP001011">
    <property type="protein sequence ID" value="ACB93479.1"/>
    <property type="molecule type" value="Genomic_DNA"/>
</dbReference>
<evidence type="ECO:0000313" key="1">
    <source>
        <dbReference type="EMBL" id="ACB93479.1"/>
    </source>
</evidence>